<organism evidence="1 2">
    <name type="scientific">Burkholderia gladioli</name>
    <name type="common">Pseudomonas marginata</name>
    <name type="synonym">Phytomonas marginata</name>
    <dbReference type="NCBI Taxonomy" id="28095"/>
    <lineage>
        <taxon>Bacteria</taxon>
        <taxon>Pseudomonadati</taxon>
        <taxon>Pseudomonadota</taxon>
        <taxon>Betaproteobacteria</taxon>
        <taxon>Burkholderiales</taxon>
        <taxon>Burkholderiaceae</taxon>
        <taxon>Burkholderia</taxon>
    </lineage>
</organism>
<gene>
    <name evidence="1" type="ORF">DM48_7293</name>
</gene>
<dbReference type="Proteomes" id="UP000029590">
    <property type="component" value="Unassembled WGS sequence"/>
</dbReference>
<comment type="caution">
    <text evidence="1">The sequence shown here is derived from an EMBL/GenBank/DDBJ whole genome shotgun (WGS) entry which is preliminary data.</text>
</comment>
<accession>A0AAW3ET18</accession>
<name>A0AAW3ET18_BURGA</name>
<sequence>MEVFDGQRASMNVVNLYRVDPHVINRPYDQDERYPPPLHLFHYGRIKCSCRKYHPVKVSVDERPEGQEIFWIIHRVDHQNYLKIKLSERVVKMRQ</sequence>
<evidence type="ECO:0000313" key="2">
    <source>
        <dbReference type="Proteomes" id="UP000029590"/>
    </source>
</evidence>
<protein>
    <submittedName>
        <fullName evidence="1">Uncharacterized protein</fullName>
    </submittedName>
</protein>
<proteinExistence type="predicted"/>
<reference evidence="1 2" key="1">
    <citation type="submission" date="2014-04" db="EMBL/GenBank/DDBJ databases">
        <authorList>
            <person name="Bishop-Lilly K.A."/>
            <person name="Broomall S.M."/>
            <person name="Chain P.S."/>
            <person name="Chertkov O."/>
            <person name="Coyne S.R."/>
            <person name="Daligault H.E."/>
            <person name="Davenport K.W."/>
            <person name="Erkkila T."/>
            <person name="Frey K.G."/>
            <person name="Gibbons H.S."/>
            <person name="Gu W."/>
            <person name="Jaissle J."/>
            <person name="Johnson S.L."/>
            <person name="Koroleva G.I."/>
            <person name="Ladner J.T."/>
            <person name="Lo C.-C."/>
            <person name="Minogue T.D."/>
            <person name="Munk C."/>
            <person name="Palacios G.F."/>
            <person name="Redden C.L."/>
            <person name="Rosenzweig C.N."/>
            <person name="Scholz M.B."/>
            <person name="Teshima H."/>
            <person name="Xu Y."/>
        </authorList>
    </citation>
    <scope>NUCLEOTIDE SEQUENCE [LARGE SCALE GENOMIC DNA]</scope>
    <source>
        <strain evidence="2">gladioli</strain>
    </source>
</reference>
<dbReference type="AlphaFoldDB" id="A0AAW3ET18"/>
<dbReference type="EMBL" id="JPGG01000017">
    <property type="protein sequence ID" value="KGC10964.1"/>
    <property type="molecule type" value="Genomic_DNA"/>
</dbReference>
<evidence type="ECO:0000313" key="1">
    <source>
        <dbReference type="EMBL" id="KGC10964.1"/>
    </source>
</evidence>